<evidence type="ECO:0000313" key="2">
    <source>
        <dbReference type="Proteomes" id="UP000192738"/>
    </source>
</evidence>
<dbReference type="AlphaFoldDB" id="A0A1W2DQM3"/>
<sequence>MKIVSSSISMASQHSLVEQDIQQESLQYWSDGRDMPQNQQTPTAVLAVPADVVDISDQAKQMAEVKPMQPEQYELSEGDKQKIRLIQAFMEALSGKKIKFVFPRITPDEKLTLTPGALPKGGLAIAQAQSNYGWGLRYNAYQFYSEKESMSFSAAGVVKTADGREINFAAQLNMTREFMSEQSISIRAGDALKDPLAINFDAPAIKLTTTKYSFDIDSDGTAEKISFTGPGSGFLALDVNGDGIINNGIELFGPESGNGFDDLSKYDSDGNNWIDENDAIYEKLRIWTKDSQGNDQLMALGQKGVGAIYLGNADTQFAMKDSTNVQHGQLRRTGVFLRENGTVGTVQQVDLAV</sequence>
<protein>
    <recommendedName>
        <fullName evidence="3">VCBS repeat-containing protein</fullName>
    </recommendedName>
</protein>
<accession>A0A1W2DQM3</accession>
<reference evidence="1 2" key="1">
    <citation type="submission" date="2017-04" db="EMBL/GenBank/DDBJ databases">
        <authorList>
            <person name="Afonso C.L."/>
            <person name="Miller P.J."/>
            <person name="Scott M.A."/>
            <person name="Spackman E."/>
            <person name="Goraichik I."/>
            <person name="Dimitrov K.M."/>
            <person name="Suarez D.L."/>
            <person name="Swayne D.E."/>
        </authorList>
    </citation>
    <scope>NUCLEOTIDE SEQUENCE [LARGE SCALE GENOMIC DNA]</scope>
    <source>
        <strain evidence="1 2">DSM 5090</strain>
    </source>
</reference>
<proteinExistence type="predicted"/>
<dbReference type="OrthoDB" id="1676884at2"/>
<evidence type="ECO:0000313" key="1">
    <source>
        <dbReference type="EMBL" id="SMC99398.1"/>
    </source>
</evidence>
<organism evidence="1 2">
    <name type="scientific">Sporomusa malonica</name>
    <dbReference type="NCBI Taxonomy" id="112901"/>
    <lineage>
        <taxon>Bacteria</taxon>
        <taxon>Bacillati</taxon>
        <taxon>Bacillota</taxon>
        <taxon>Negativicutes</taxon>
        <taxon>Selenomonadales</taxon>
        <taxon>Sporomusaceae</taxon>
        <taxon>Sporomusa</taxon>
    </lineage>
</organism>
<dbReference type="RefSeq" id="WP_084577219.1">
    <property type="nucleotide sequence ID" value="NZ_CP155572.1"/>
</dbReference>
<dbReference type="STRING" id="112901.SAMN04488500_11751"/>
<dbReference type="PANTHER" id="PTHR39431:SF1">
    <property type="entry name" value="FRPA_C-RELATED PROTEIN"/>
    <property type="match status" value="1"/>
</dbReference>
<dbReference type="Proteomes" id="UP000192738">
    <property type="component" value="Unassembled WGS sequence"/>
</dbReference>
<gene>
    <name evidence="1" type="ORF">SAMN04488500_11751</name>
</gene>
<name>A0A1W2DQM3_9FIRM</name>
<keyword evidence="2" id="KW-1185">Reference proteome</keyword>
<dbReference type="PANTHER" id="PTHR39431">
    <property type="entry name" value="FRPA/C-RELATED PROTEIN"/>
    <property type="match status" value="1"/>
</dbReference>
<evidence type="ECO:0008006" key="3">
    <source>
        <dbReference type="Google" id="ProtNLM"/>
    </source>
</evidence>
<dbReference type="EMBL" id="FWXI01000017">
    <property type="protein sequence ID" value="SMC99398.1"/>
    <property type="molecule type" value="Genomic_DNA"/>
</dbReference>